<sequence length="81" mass="8281">MNIGVESVERAPTLTLPRKRERGPTGIAARESIANGLSSITNGLSMRQDLLPLPLAGEGRGGGLSAGTRFEAKHNAAGAAS</sequence>
<dbReference type="Proteomes" id="UP000189796">
    <property type="component" value="Chromosome I"/>
</dbReference>
<feature type="region of interest" description="Disordered" evidence="1">
    <location>
        <begin position="1"/>
        <end position="27"/>
    </location>
</feature>
<dbReference type="EMBL" id="LT670817">
    <property type="protein sequence ID" value="SHH92893.1"/>
    <property type="molecule type" value="Genomic_DNA"/>
</dbReference>
<protein>
    <submittedName>
        <fullName evidence="2">Uncharacterized protein</fullName>
    </submittedName>
</protein>
<gene>
    <name evidence="2" type="ORF">SAMN05443248_6903</name>
</gene>
<name>A0A1M5X163_9BRAD</name>
<proteinExistence type="predicted"/>
<evidence type="ECO:0000313" key="3">
    <source>
        <dbReference type="Proteomes" id="UP000189796"/>
    </source>
</evidence>
<organism evidence="2 3">
    <name type="scientific">Bradyrhizobium erythrophlei</name>
    <dbReference type="NCBI Taxonomy" id="1437360"/>
    <lineage>
        <taxon>Bacteria</taxon>
        <taxon>Pseudomonadati</taxon>
        <taxon>Pseudomonadota</taxon>
        <taxon>Alphaproteobacteria</taxon>
        <taxon>Hyphomicrobiales</taxon>
        <taxon>Nitrobacteraceae</taxon>
        <taxon>Bradyrhizobium</taxon>
    </lineage>
</organism>
<accession>A0A1M5X163</accession>
<dbReference type="AlphaFoldDB" id="A0A1M5X163"/>
<reference evidence="2 3" key="1">
    <citation type="submission" date="2016-11" db="EMBL/GenBank/DDBJ databases">
        <authorList>
            <person name="Jaros S."/>
            <person name="Januszkiewicz K."/>
            <person name="Wedrychowicz H."/>
        </authorList>
    </citation>
    <scope>NUCLEOTIDE SEQUENCE [LARGE SCALE GENOMIC DNA]</scope>
    <source>
        <strain evidence="2 3">GAS138</strain>
    </source>
</reference>
<evidence type="ECO:0000313" key="2">
    <source>
        <dbReference type="EMBL" id="SHH92893.1"/>
    </source>
</evidence>
<evidence type="ECO:0000256" key="1">
    <source>
        <dbReference type="SAM" id="MobiDB-lite"/>
    </source>
</evidence>